<dbReference type="CDD" id="cd17546">
    <property type="entry name" value="REC_hyHK_CKI1_RcsC-like"/>
    <property type="match status" value="1"/>
</dbReference>
<evidence type="ECO:0000313" key="20">
    <source>
        <dbReference type="Proteomes" id="UP000799429"/>
    </source>
</evidence>
<evidence type="ECO:0000256" key="8">
    <source>
        <dbReference type="ARBA" id="ARBA00022777"/>
    </source>
</evidence>
<dbReference type="SUPFAM" id="SSF52172">
    <property type="entry name" value="CheY-like"/>
    <property type="match status" value="1"/>
</dbReference>
<dbReference type="OrthoDB" id="60033at2759"/>
<dbReference type="PANTHER" id="PTHR43047">
    <property type="entry name" value="TWO-COMPONENT HISTIDINE PROTEIN KINASE"/>
    <property type="match status" value="1"/>
</dbReference>
<reference evidence="19" key="1">
    <citation type="journal article" date="2020" name="Stud. Mycol.">
        <title>101 Dothideomycetes genomes: a test case for predicting lifestyles and emergence of pathogens.</title>
        <authorList>
            <person name="Haridas S."/>
            <person name="Albert R."/>
            <person name="Binder M."/>
            <person name="Bloem J."/>
            <person name="Labutti K."/>
            <person name="Salamov A."/>
            <person name="Andreopoulos B."/>
            <person name="Baker S."/>
            <person name="Barry K."/>
            <person name="Bills G."/>
            <person name="Bluhm B."/>
            <person name="Cannon C."/>
            <person name="Castanera R."/>
            <person name="Culley D."/>
            <person name="Daum C."/>
            <person name="Ezra D."/>
            <person name="Gonzalez J."/>
            <person name="Henrissat B."/>
            <person name="Kuo A."/>
            <person name="Liang C."/>
            <person name="Lipzen A."/>
            <person name="Lutzoni F."/>
            <person name="Magnuson J."/>
            <person name="Mondo S."/>
            <person name="Nolan M."/>
            <person name="Ohm R."/>
            <person name="Pangilinan J."/>
            <person name="Park H.-J."/>
            <person name="Ramirez L."/>
            <person name="Alfaro M."/>
            <person name="Sun H."/>
            <person name="Tritt A."/>
            <person name="Yoshinaga Y."/>
            <person name="Zwiers L.-H."/>
            <person name="Turgeon B."/>
            <person name="Goodwin S."/>
            <person name="Spatafora J."/>
            <person name="Crous P."/>
            <person name="Grigoriev I."/>
        </authorList>
    </citation>
    <scope>NUCLEOTIDE SEQUENCE</scope>
    <source>
        <strain evidence="19">CBS 101060</strain>
    </source>
</reference>
<dbReference type="PRINTS" id="PR00344">
    <property type="entry name" value="BCTRLSENSOR"/>
</dbReference>
<dbReference type="CDD" id="cd00082">
    <property type="entry name" value="HisKA"/>
    <property type="match status" value="1"/>
</dbReference>
<feature type="domain" description="Histidine kinase" evidence="17">
    <location>
        <begin position="557"/>
        <end position="904"/>
    </location>
</feature>
<dbReference type="Pfam" id="PF02518">
    <property type="entry name" value="HATPase_c"/>
    <property type="match status" value="1"/>
</dbReference>
<dbReference type="GO" id="GO:0000155">
    <property type="term" value="F:phosphorelay sensor kinase activity"/>
    <property type="evidence" value="ECO:0007669"/>
    <property type="project" value="InterPro"/>
</dbReference>
<dbReference type="SMART" id="SM00448">
    <property type="entry name" value="REC"/>
    <property type="match status" value="1"/>
</dbReference>
<dbReference type="FunFam" id="1.10.287.130:FF:000004">
    <property type="entry name" value="Ethylene receptor 1"/>
    <property type="match status" value="1"/>
</dbReference>
<dbReference type="AlphaFoldDB" id="A0A9P4SCM1"/>
<keyword evidence="8" id="KW-0418">Kinase</keyword>
<dbReference type="CDD" id="cd16922">
    <property type="entry name" value="HATPase_EvgS-ArcB-TorS-like"/>
    <property type="match status" value="1"/>
</dbReference>
<feature type="compositionally biased region" description="Polar residues" evidence="15">
    <location>
        <begin position="1161"/>
        <end position="1176"/>
    </location>
</feature>
<dbReference type="Gene3D" id="3.30.565.10">
    <property type="entry name" value="Histidine kinase-like ATPase, C-terminal domain"/>
    <property type="match status" value="1"/>
</dbReference>
<dbReference type="FunFam" id="3.40.50.2300:FF:000289">
    <property type="entry name" value="Osmosensing histidine protein kinase SLN1"/>
    <property type="match status" value="1"/>
</dbReference>
<evidence type="ECO:0000256" key="4">
    <source>
        <dbReference type="ARBA" id="ARBA00022553"/>
    </source>
</evidence>
<dbReference type="SMART" id="SM00387">
    <property type="entry name" value="HATPase_c"/>
    <property type="match status" value="1"/>
</dbReference>
<dbReference type="SMART" id="SM00388">
    <property type="entry name" value="HisKA"/>
    <property type="match status" value="1"/>
</dbReference>
<evidence type="ECO:0000256" key="12">
    <source>
        <dbReference type="ARBA" id="ARBA00023136"/>
    </source>
</evidence>
<dbReference type="InterPro" id="IPR003594">
    <property type="entry name" value="HATPase_dom"/>
</dbReference>
<keyword evidence="13" id="KW-0325">Glycoprotein</keyword>
<dbReference type="EC" id="2.7.13.3" evidence="3"/>
<evidence type="ECO:0000256" key="13">
    <source>
        <dbReference type="ARBA" id="ARBA00023180"/>
    </source>
</evidence>
<sequence>MVKMRVPIVVQLFILVLLSALVGVGVISLATWITNHNFVLDIRSSRLSLTASLKAAQVSSNLLLMQSLVRSVSTRVLIQSSLQRYNNGNNTEKNWARPSEDLQVALDSGNQASLLLQGRIFPKNDTGLGGGEPLLSITGPSVIGYIPLPGRHHENGSQVYLGDTDGGYPEELYPNLEYSQRVYNSTFNESLASFSGTLLDESSILMLGPLQLNESFSLLSLTMPIINNTSAIDILGWLTIVLDMRLIHDVINADEGLDRSGVTLLVGPSNVTNQFAPGILFKSNQGIPPENERVRFVIAPDNRSSRHPTRFFGNNPTFDYKDFPAVKTGLTRRFNGTNNADSLISTKNEDGHSVAIGFAMPSTQLCDWIVLVEQSHAEVWGPINHLRDVLLACVFGTIGALFILTVPIAIYSSRPITRLRDATKKSVQPPGMTPDNMSIASSYDEQYDPESHERTFSEKIKGFAMDFGRRGRRQTRHEQEEADRRRQFRIPGKVKDQKHFITDELTELTQTYNEMTDELMMQYTKLDERVQQRTAELEQSKKAAEAANESKTMFIANISHELKTPVNGILGMSAVLMAEEDPIAIKRSLTFIFRSGDVLLTLLNDLLTFTRNQFGTKLKIQNTEFKLRETATHVLKVFGPQIKDTNANLTLRFEGPMDNNEFDLPGNLENIDNTIEDGKDGEKTLTNDYFTRNQFGPFGTGRVKDMILWGDPQRICQVLINLVGNALKFIPQENGTVNMIVRCVGDSEEKSHSRKGSLQSKQSKASNRYSHRDSRNRSRLGSDSESSIGENPPKLLATANEINALEKPATLVQAEERAPSPPPGRTLSFEFIVEDNGPGVPEDMQEKIFEPFVQGDVSLSRKHGGTGLGLSICQQLATLMNGSISLKSEPGKGSTFTMHLPLRHVSSRADSTASSVIAGKRDSTSADDATAAKLDADAKSNRSVNTGNSVPTAGAVAFDTDTRPRLVGLSQPFFAATVPMESPNSQMAAVERLTADASQREGKIRILVAEDNRTNQEVVLRMLKLEDILDVTIAKDGQEALDLVKISMENGTPYNIIFMDIQMPNLDGLQSTRLIREAGYSAPIVALTAYSEDSNVKECYESGMDYFLSKPIRRPALKQVLKQYCATIPEEAEGEQDPKDSKNAETTKMSSSVVSEGPKVTTDSTNTFVVGTNSNVPAKDSPAVSPMTK</sequence>
<evidence type="ECO:0000256" key="14">
    <source>
        <dbReference type="PROSITE-ProRule" id="PRU00169"/>
    </source>
</evidence>
<organism evidence="19 20">
    <name type="scientific">Patellaria atrata CBS 101060</name>
    <dbReference type="NCBI Taxonomy" id="1346257"/>
    <lineage>
        <taxon>Eukaryota</taxon>
        <taxon>Fungi</taxon>
        <taxon>Dikarya</taxon>
        <taxon>Ascomycota</taxon>
        <taxon>Pezizomycotina</taxon>
        <taxon>Dothideomycetes</taxon>
        <taxon>Dothideomycetes incertae sedis</taxon>
        <taxon>Patellariales</taxon>
        <taxon>Patellariaceae</taxon>
        <taxon>Patellaria</taxon>
    </lineage>
</organism>
<dbReference type="Pfam" id="PF00512">
    <property type="entry name" value="HisKA"/>
    <property type="match status" value="1"/>
</dbReference>
<comment type="caution">
    <text evidence="19">The sequence shown here is derived from an EMBL/GenBank/DDBJ whole genome shotgun (WGS) entry which is preliminary data.</text>
</comment>
<evidence type="ECO:0000256" key="16">
    <source>
        <dbReference type="SAM" id="Phobius"/>
    </source>
</evidence>
<proteinExistence type="predicted"/>
<evidence type="ECO:0000256" key="2">
    <source>
        <dbReference type="ARBA" id="ARBA00004370"/>
    </source>
</evidence>
<dbReference type="GO" id="GO:0007234">
    <property type="term" value="P:osmosensory signaling via phosphorelay pathway"/>
    <property type="evidence" value="ECO:0007669"/>
    <property type="project" value="UniProtKB-ARBA"/>
</dbReference>
<dbReference type="Pfam" id="PF00072">
    <property type="entry name" value="Response_reg"/>
    <property type="match status" value="1"/>
</dbReference>
<dbReference type="Proteomes" id="UP000799429">
    <property type="component" value="Unassembled WGS sequence"/>
</dbReference>
<keyword evidence="10 16" id="KW-1133">Transmembrane helix</keyword>
<dbReference type="Gene3D" id="3.40.50.2300">
    <property type="match status" value="1"/>
</dbReference>
<keyword evidence="6 16" id="KW-0812">Transmembrane</keyword>
<feature type="region of interest" description="Disordered" evidence="15">
    <location>
        <begin position="467"/>
        <end position="487"/>
    </location>
</feature>
<feature type="compositionally biased region" description="Basic and acidic residues" evidence="15">
    <location>
        <begin position="476"/>
        <end position="485"/>
    </location>
</feature>
<evidence type="ECO:0000256" key="7">
    <source>
        <dbReference type="ARBA" id="ARBA00022741"/>
    </source>
</evidence>
<name>A0A9P4SCM1_9PEZI</name>
<dbReference type="GO" id="GO:0009927">
    <property type="term" value="F:histidine phosphotransfer kinase activity"/>
    <property type="evidence" value="ECO:0007669"/>
    <property type="project" value="TreeGrafter"/>
</dbReference>
<accession>A0A9P4SCM1</accession>
<evidence type="ECO:0000256" key="15">
    <source>
        <dbReference type="SAM" id="MobiDB-lite"/>
    </source>
</evidence>
<comment type="catalytic activity">
    <reaction evidence="1">
        <text>ATP + protein L-histidine = ADP + protein N-phospho-L-histidine.</text>
        <dbReference type="EC" id="2.7.13.3"/>
    </reaction>
</comment>
<keyword evidence="20" id="KW-1185">Reference proteome</keyword>
<protein>
    <recommendedName>
        <fullName evidence="3">histidine kinase</fullName>
        <ecNumber evidence="3">2.7.13.3</ecNumber>
    </recommendedName>
</protein>
<evidence type="ECO:0000259" key="18">
    <source>
        <dbReference type="PROSITE" id="PS50110"/>
    </source>
</evidence>
<gene>
    <name evidence="19" type="ORF">M501DRAFT_784136</name>
</gene>
<dbReference type="GO" id="GO:0005886">
    <property type="term" value="C:plasma membrane"/>
    <property type="evidence" value="ECO:0007669"/>
    <property type="project" value="UniProtKB-ARBA"/>
</dbReference>
<evidence type="ECO:0000256" key="11">
    <source>
        <dbReference type="ARBA" id="ARBA00023012"/>
    </source>
</evidence>
<dbReference type="InterPro" id="IPR036097">
    <property type="entry name" value="HisK_dim/P_sf"/>
</dbReference>
<dbReference type="InterPro" id="IPR003661">
    <property type="entry name" value="HisK_dim/P_dom"/>
</dbReference>
<dbReference type="SUPFAM" id="SSF47384">
    <property type="entry name" value="Homodimeric domain of signal transducing histidine kinase"/>
    <property type="match status" value="1"/>
</dbReference>
<evidence type="ECO:0000259" key="17">
    <source>
        <dbReference type="PROSITE" id="PS50109"/>
    </source>
</evidence>
<keyword evidence="5" id="KW-0808">Transferase</keyword>
<dbReference type="InterPro" id="IPR001789">
    <property type="entry name" value="Sig_transdc_resp-reg_receiver"/>
</dbReference>
<feature type="compositionally biased region" description="Basic and acidic residues" evidence="15">
    <location>
        <begin position="770"/>
        <end position="782"/>
    </location>
</feature>
<dbReference type="PANTHER" id="PTHR43047:SF72">
    <property type="entry name" value="OSMOSENSING HISTIDINE PROTEIN KINASE SLN1"/>
    <property type="match status" value="1"/>
</dbReference>
<feature type="transmembrane region" description="Helical" evidence="16">
    <location>
        <begin position="12"/>
        <end position="33"/>
    </location>
</feature>
<feature type="compositionally biased region" description="Polar residues" evidence="15">
    <location>
        <begin position="756"/>
        <end position="768"/>
    </location>
</feature>
<feature type="domain" description="Response regulatory" evidence="18">
    <location>
        <begin position="1005"/>
        <end position="1125"/>
    </location>
</feature>
<feature type="modified residue" description="4-aspartylphosphate" evidence="14">
    <location>
        <position position="1060"/>
    </location>
</feature>
<dbReference type="PROSITE" id="PS50110">
    <property type="entry name" value="RESPONSE_REGULATORY"/>
    <property type="match status" value="1"/>
</dbReference>
<evidence type="ECO:0000256" key="10">
    <source>
        <dbReference type="ARBA" id="ARBA00022989"/>
    </source>
</evidence>
<evidence type="ECO:0000256" key="3">
    <source>
        <dbReference type="ARBA" id="ARBA00012438"/>
    </source>
</evidence>
<evidence type="ECO:0000256" key="9">
    <source>
        <dbReference type="ARBA" id="ARBA00022840"/>
    </source>
</evidence>
<dbReference type="InterPro" id="IPR005467">
    <property type="entry name" value="His_kinase_dom"/>
</dbReference>
<keyword evidence="7" id="KW-0547">Nucleotide-binding</keyword>
<dbReference type="InterPro" id="IPR036890">
    <property type="entry name" value="HATPase_C_sf"/>
</dbReference>
<feature type="region of interest" description="Disordered" evidence="15">
    <location>
        <begin position="1131"/>
        <end position="1189"/>
    </location>
</feature>
<comment type="subcellular location">
    <subcellularLocation>
        <location evidence="2">Membrane</location>
    </subcellularLocation>
</comment>
<dbReference type="PROSITE" id="PS50109">
    <property type="entry name" value="HIS_KIN"/>
    <property type="match status" value="1"/>
</dbReference>
<feature type="compositionally biased region" description="Basic and acidic residues" evidence="15">
    <location>
        <begin position="1136"/>
        <end position="1145"/>
    </location>
</feature>
<dbReference type="SUPFAM" id="SSF55874">
    <property type="entry name" value="ATPase domain of HSP90 chaperone/DNA topoisomerase II/histidine kinase"/>
    <property type="match status" value="1"/>
</dbReference>
<feature type="region of interest" description="Disordered" evidence="15">
    <location>
        <begin position="748"/>
        <end position="793"/>
    </location>
</feature>
<dbReference type="GO" id="GO:0005524">
    <property type="term" value="F:ATP binding"/>
    <property type="evidence" value="ECO:0007669"/>
    <property type="project" value="UniProtKB-KW"/>
</dbReference>
<dbReference type="InterPro" id="IPR004358">
    <property type="entry name" value="Sig_transdc_His_kin-like_C"/>
</dbReference>
<evidence type="ECO:0000256" key="5">
    <source>
        <dbReference type="ARBA" id="ARBA00022679"/>
    </source>
</evidence>
<evidence type="ECO:0000256" key="6">
    <source>
        <dbReference type="ARBA" id="ARBA00022692"/>
    </source>
</evidence>
<keyword evidence="12 16" id="KW-0472">Membrane</keyword>
<evidence type="ECO:0000313" key="19">
    <source>
        <dbReference type="EMBL" id="KAF2839330.1"/>
    </source>
</evidence>
<dbReference type="Gene3D" id="1.10.287.130">
    <property type="match status" value="1"/>
</dbReference>
<dbReference type="InterPro" id="IPR011006">
    <property type="entry name" value="CheY-like_superfamily"/>
</dbReference>
<feature type="transmembrane region" description="Helical" evidence="16">
    <location>
        <begin position="389"/>
        <end position="411"/>
    </location>
</feature>
<keyword evidence="9" id="KW-0067">ATP-binding</keyword>
<evidence type="ECO:0000256" key="1">
    <source>
        <dbReference type="ARBA" id="ARBA00000085"/>
    </source>
</evidence>
<keyword evidence="11" id="KW-0902">Two-component regulatory system</keyword>
<dbReference type="EMBL" id="MU006095">
    <property type="protein sequence ID" value="KAF2839330.1"/>
    <property type="molecule type" value="Genomic_DNA"/>
</dbReference>
<keyword evidence="4 14" id="KW-0597">Phosphoprotein</keyword>